<dbReference type="InterPro" id="IPR012902">
    <property type="entry name" value="N_methyl_site"/>
</dbReference>
<evidence type="ECO:0000313" key="2">
    <source>
        <dbReference type="EMBL" id="VAX34181.1"/>
    </source>
</evidence>
<keyword evidence="1" id="KW-1133">Transmembrane helix</keyword>
<organism evidence="2">
    <name type="scientific">hydrothermal vent metagenome</name>
    <dbReference type="NCBI Taxonomy" id="652676"/>
    <lineage>
        <taxon>unclassified sequences</taxon>
        <taxon>metagenomes</taxon>
        <taxon>ecological metagenomes</taxon>
    </lineage>
</organism>
<keyword evidence="1" id="KW-0812">Transmembrane</keyword>
<name>A0A3B1D5W1_9ZZZZ</name>
<reference evidence="2" key="1">
    <citation type="submission" date="2018-06" db="EMBL/GenBank/DDBJ databases">
        <authorList>
            <person name="Zhirakovskaya E."/>
        </authorList>
    </citation>
    <scope>NUCLEOTIDE SEQUENCE</scope>
</reference>
<gene>
    <name evidence="2" type="ORF">MNBD_NITROSPIRAE03-319</name>
</gene>
<protein>
    <recommendedName>
        <fullName evidence="3">Prepilin-type N-terminal cleavage/methylation domain-containing protein</fullName>
    </recommendedName>
</protein>
<feature type="transmembrane region" description="Helical" evidence="1">
    <location>
        <begin position="6"/>
        <end position="29"/>
    </location>
</feature>
<dbReference type="EMBL" id="UOGI01000268">
    <property type="protein sequence ID" value="VAX34181.1"/>
    <property type="molecule type" value="Genomic_DNA"/>
</dbReference>
<keyword evidence="1" id="KW-0472">Membrane</keyword>
<evidence type="ECO:0000256" key="1">
    <source>
        <dbReference type="SAM" id="Phobius"/>
    </source>
</evidence>
<dbReference type="AlphaFoldDB" id="A0A3B1D5W1"/>
<accession>A0A3B1D5W1</accession>
<sequence length="111" mass="12618">MRNRGFTLLEVLIAMVVLAISLSGIFMLLKSNIDTTGYTLRKIELLEAGGDIFYTLYVEPDIEPTPGFVKLNGYEGVKYKVTESSLGISYIKEYTLTLKKDEAEIVYNFYR</sequence>
<dbReference type="NCBIfam" id="TIGR02532">
    <property type="entry name" value="IV_pilin_GFxxxE"/>
    <property type="match status" value="1"/>
</dbReference>
<proteinExistence type="predicted"/>
<dbReference type="Pfam" id="PF07963">
    <property type="entry name" value="N_methyl"/>
    <property type="match status" value="1"/>
</dbReference>
<evidence type="ECO:0008006" key="3">
    <source>
        <dbReference type="Google" id="ProtNLM"/>
    </source>
</evidence>